<dbReference type="PANTHER" id="PTHR42643:SF30">
    <property type="entry name" value="IONOTROPIC RECEPTOR 40A-RELATED"/>
    <property type="match status" value="1"/>
</dbReference>
<evidence type="ECO:0000313" key="11">
    <source>
        <dbReference type="EMBL" id="KAG5670799.1"/>
    </source>
</evidence>
<evidence type="ECO:0000256" key="2">
    <source>
        <dbReference type="ARBA" id="ARBA00022475"/>
    </source>
</evidence>
<evidence type="ECO:0000256" key="8">
    <source>
        <dbReference type="SAM" id="MobiDB-lite"/>
    </source>
</evidence>
<evidence type="ECO:0000256" key="3">
    <source>
        <dbReference type="ARBA" id="ARBA00022692"/>
    </source>
</evidence>
<feature type="signal peptide" evidence="10">
    <location>
        <begin position="1"/>
        <end position="20"/>
    </location>
</feature>
<keyword evidence="12" id="KW-1185">Reference proteome</keyword>
<evidence type="ECO:0008006" key="13">
    <source>
        <dbReference type="Google" id="ProtNLM"/>
    </source>
</evidence>
<keyword evidence="6" id="KW-0675">Receptor</keyword>
<reference evidence="11" key="1">
    <citation type="submission" date="2021-03" db="EMBL/GenBank/DDBJ databases">
        <title>Chromosome level genome of the anhydrobiotic midge Polypedilum vanderplanki.</title>
        <authorList>
            <person name="Yoshida Y."/>
            <person name="Kikawada T."/>
            <person name="Gusev O."/>
        </authorList>
    </citation>
    <scope>NUCLEOTIDE SEQUENCE</scope>
    <source>
        <strain evidence="11">NIAS01</strain>
        <tissue evidence="11">Whole body or cell culture</tissue>
    </source>
</reference>
<keyword evidence="3 9" id="KW-0812">Transmembrane</keyword>
<keyword evidence="5 9" id="KW-0472">Membrane</keyword>
<keyword evidence="7" id="KW-0325">Glycoprotein</keyword>
<feature type="region of interest" description="Disordered" evidence="8">
    <location>
        <begin position="650"/>
        <end position="702"/>
    </location>
</feature>
<dbReference type="GO" id="GO:0005886">
    <property type="term" value="C:plasma membrane"/>
    <property type="evidence" value="ECO:0007669"/>
    <property type="project" value="UniProtKB-SubCell"/>
</dbReference>
<feature type="transmembrane region" description="Helical" evidence="9">
    <location>
        <begin position="564"/>
        <end position="586"/>
    </location>
</feature>
<dbReference type="EMBL" id="JADBJN010000003">
    <property type="protein sequence ID" value="KAG5670799.1"/>
    <property type="molecule type" value="Genomic_DNA"/>
</dbReference>
<dbReference type="Proteomes" id="UP001107558">
    <property type="component" value="Chromosome 3"/>
</dbReference>
<protein>
    <recommendedName>
        <fullName evidence="13">Ionotropic receptor</fullName>
    </recommendedName>
</protein>
<keyword evidence="4 9" id="KW-1133">Transmembrane helix</keyword>
<evidence type="ECO:0000256" key="7">
    <source>
        <dbReference type="ARBA" id="ARBA00023180"/>
    </source>
</evidence>
<dbReference type="AlphaFoldDB" id="A0A9J6BMC2"/>
<organism evidence="11 12">
    <name type="scientific">Polypedilum vanderplanki</name>
    <name type="common">Sleeping chironomid midge</name>
    <dbReference type="NCBI Taxonomy" id="319348"/>
    <lineage>
        <taxon>Eukaryota</taxon>
        <taxon>Metazoa</taxon>
        <taxon>Ecdysozoa</taxon>
        <taxon>Arthropoda</taxon>
        <taxon>Hexapoda</taxon>
        <taxon>Insecta</taxon>
        <taxon>Pterygota</taxon>
        <taxon>Neoptera</taxon>
        <taxon>Endopterygota</taxon>
        <taxon>Diptera</taxon>
        <taxon>Nematocera</taxon>
        <taxon>Chironomoidea</taxon>
        <taxon>Chironomidae</taxon>
        <taxon>Chironominae</taxon>
        <taxon>Polypedilum</taxon>
        <taxon>Polypedilum</taxon>
    </lineage>
</organism>
<evidence type="ECO:0000313" key="12">
    <source>
        <dbReference type="Proteomes" id="UP001107558"/>
    </source>
</evidence>
<dbReference type="InterPro" id="IPR052192">
    <property type="entry name" value="Insect_Ionotropic_Sensory_Rcpt"/>
</dbReference>
<sequence length="702" mass="82462">MKIIFKIVLIFLLLYEHVESSNNNFRVQLNSRNSISVALTNVIDEFFIKQEILFDVVFVVPYSKNYPDIFDLTLTKIKNHRPISIKKFYPENYVKNFLNSSSIIFIDWSVHKNLNLSKFFTVSKVDPRGLRFLLYYQNCSDVTAKNTTFNDDSSTFPITLYSFIICHQDENTLNLVTHEWFEPGKCNQRQIKILNSFDLETKTWKNPLKNYQKFKNFNGCYFEILDLHDDPLFNVFTVPLKNTSIISSIARKTNFTFDFVNRSYVTTEIFFQPGYLVLYDKYATTTSYSELKIGLIVTEGEAYSDYEKLLLPFDESTWTLLLGTFAFAFMLIFCLNRMRIQIREIFYGKGVTMPSFNVVGTFFGIGQTRLPEANFSRFILMMFIIFCLIFRTAYQGVLFEFMNTDMRKPHAKTIDEVFEKNFTIFVHPSPDAQLLYTYLEVEKQKIMKTKGIEGTNLHEDICKIVIENKPKTAIVVGDVLLMIINSICEKKPIKIHETYMTIPVGLATESLHFMFENIEDTFQWLIPSGIIKQSEDFYYWVLYGKNHFEIDDGPKILAISDLSYGFNIWLITCLATIFEFFIEILVHRMKCQNEIKISYKESIEKNKKIDIVKRPSKNLKNETTKYHKCSEKNNSQSSNSIILTKENHIDTKSKKQSLEKMNKEDSKIHKQINEEKRNKNLDKQKENLKIVDLENDKERKRK</sequence>
<name>A0A9J6BMC2_POLVA</name>
<comment type="caution">
    <text evidence="11">The sequence shown here is derived from an EMBL/GenBank/DDBJ whole genome shotgun (WGS) entry which is preliminary data.</text>
</comment>
<evidence type="ECO:0000256" key="5">
    <source>
        <dbReference type="ARBA" id="ARBA00023136"/>
    </source>
</evidence>
<feature type="chain" id="PRO_5039927042" description="Ionotropic receptor" evidence="10">
    <location>
        <begin position="21"/>
        <end position="702"/>
    </location>
</feature>
<dbReference type="Gene3D" id="1.10.287.70">
    <property type="match status" value="1"/>
</dbReference>
<evidence type="ECO:0000256" key="1">
    <source>
        <dbReference type="ARBA" id="ARBA00004651"/>
    </source>
</evidence>
<proteinExistence type="predicted"/>
<evidence type="ECO:0000256" key="10">
    <source>
        <dbReference type="SAM" id="SignalP"/>
    </source>
</evidence>
<dbReference type="PANTHER" id="PTHR42643">
    <property type="entry name" value="IONOTROPIC RECEPTOR 20A-RELATED"/>
    <property type="match status" value="1"/>
</dbReference>
<feature type="transmembrane region" description="Helical" evidence="9">
    <location>
        <begin position="318"/>
        <end position="335"/>
    </location>
</feature>
<evidence type="ECO:0000256" key="9">
    <source>
        <dbReference type="SAM" id="Phobius"/>
    </source>
</evidence>
<keyword evidence="2" id="KW-1003">Cell membrane</keyword>
<feature type="transmembrane region" description="Helical" evidence="9">
    <location>
        <begin position="347"/>
        <end position="366"/>
    </location>
</feature>
<comment type="subcellular location">
    <subcellularLocation>
        <location evidence="1">Cell membrane</location>
        <topology evidence="1">Multi-pass membrane protein</topology>
    </subcellularLocation>
</comment>
<gene>
    <name evidence="11" type="ORF">PVAND_001038</name>
</gene>
<evidence type="ECO:0000256" key="4">
    <source>
        <dbReference type="ARBA" id="ARBA00022989"/>
    </source>
</evidence>
<dbReference type="OrthoDB" id="6614738at2759"/>
<keyword evidence="10" id="KW-0732">Signal</keyword>
<evidence type="ECO:0000256" key="6">
    <source>
        <dbReference type="ARBA" id="ARBA00023170"/>
    </source>
</evidence>
<accession>A0A9J6BMC2</accession>
<feature type="transmembrane region" description="Helical" evidence="9">
    <location>
        <begin position="378"/>
        <end position="399"/>
    </location>
</feature>